<evidence type="ECO:0000313" key="2">
    <source>
        <dbReference type="EMBL" id="THH22406.1"/>
    </source>
</evidence>
<feature type="region of interest" description="Disordered" evidence="1">
    <location>
        <begin position="277"/>
        <end position="307"/>
    </location>
</feature>
<reference evidence="2 3" key="1">
    <citation type="submission" date="2019-02" db="EMBL/GenBank/DDBJ databases">
        <title>Genome sequencing of the rare red list fungi Antrodiella citrinella (Flaviporus citrinellus).</title>
        <authorList>
            <person name="Buettner E."/>
            <person name="Kellner H."/>
        </authorList>
    </citation>
    <scope>NUCLEOTIDE SEQUENCE [LARGE SCALE GENOMIC DNA]</scope>
    <source>
        <strain evidence="2 3">DSM 108506</strain>
    </source>
</reference>
<evidence type="ECO:0000313" key="3">
    <source>
        <dbReference type="Proteomes" id="UP000308730"/>
    </source>
</evidence>
<feature type="region of interest" description="Disordered" evidence="1">
    <location>
        <begin position="76"/>
        <end position="164"/>
    </location>
</feature>
<dbReference type="EMBL" id="SGPM01000416">
    <property type="protein sequence ID" value="THH22406.1"/>
    <property type="molecule type" value="Genomic_DNA"/>
</dbReference>
<name>A0A4S4MAE5_9APHY</name>
<proteinExistence type="predicted"/>
<gene>
    <name evidence="2" type="ORF">EUX98_g8201</name>
</gene>
<organism evidence="2 3">
    <name type="scientific">Antrodiella citrinella</name>
    <dbReference type="NCBI Taxonomy" id="2447956"/>
    <lineage>
        <taxon>Eukaryota</taxon>
        <taxon>Fungi</taxon>
        <taxon>Dikarya</taxon>
        <taxon>Basidiomycota</taxon>
        <taxon>Agaricomycotina</taxon>
        <taxon>Agaricomycetes</taxon>
        <taxon>Polyporales</taxon>
        <taxon>Steccherinaceae</taxon>
        <taxon>Antrodiella</taxon>
    </lineage>
</organism>
<feature type="compositionally biased region" description="Low complexity" evidence="1">
    <location>
        <begin position="98"/>
        <end position="112"/>
    </location>
</feature>
<comment type="caution">
    <text evidence="2">The sequence shown here is derived from an EMBL/GenBank/DDBJ whole genome shotgun (WGS) entry which is preliminary data.</text>
</comment>
<dbReference type="OrthoDB" id="21418at2759"/>
<dbReference type="AlphaFoldDB" id="A0A4S4MAE5"/>
<accession>A0A4S4MAE5</accession>
<sequence length="307" mass="33465">MESLNLNMLASSLPNSNLANAEKDLMNNFKAAALSTSLLMIQQGVSAGESSSDPNGTGGMSIGRVMDYVEARLEAIKSREDEEDEDEERERKEKDRSNAQSTSTAAAAASANHRSGADPSASTKSTTAPVSEHKSTKDTTPLTPHTPPSFSHHQHHAPPLPFVPPSPDPIYLLARLSAPHNHQPQPRPFEGRQALRADASQPRHHRPLLRARLRLRQRGRRGDALRRRHAGLGVGAPGPPGGWDETPTHSHARRFVLPDRCDVLQWGVGSAWGDETADTIVERGDDGGGEAMDVEEEGRERKRVARR</sequence>
<feature type="compositionally biased region" description="Polar residues" evidence="1">
    <location>
        <begin position="120"/>
        <end position="129"/>
    </location>
</feature>
<feature type="compositionally biased region" description="Polar residues" evidence="1">
    <location>
        <begin position="138"/>
        <end position="151"/>
    </location>
</feature>
<dbReference type="Proteomes" id="UP000308730">
    <property type="component" value="Unassembled WGS sequence"/>
</dbReference>
<keyword evidence="3" id="KW-1185">Reference proteome</keyword>
<evidence type="ECO:0000256" key="1">
    <source>
        <dbReference type="SAM" id="MobiDB-lite"/>
    </source>
</evidence>
<protein>
    <submittedName>
        <fullName evidence="2">Uncharacterized protein</fullName>
    </submittedName>
</protein>